<protein>
    <submittedName>
        <fullName evidence="1">Uncharacterized protein</fullName>
    </submittedName>
</protein>
<proteinExistence type="predicted"/>
<accession>A0A9J5YIB9</accession>
<keyword evidence="2" id="KW-1185">Reference proteome</keyword>
<name>A0A9J5YIB9_SOLCO</name>
<organism evidence="1 2">
    <name type="scientific">Solanum commersonii</name>
    <name type="common">Commerson's wild potato</name>
    <name type="synonym">Commerson's nightshade</name>
    <dbReference type="NCBI Taxonomy" id="4109"/>
    <lineage>
        <taxon>Eukaryota</taxon>
        <taxon>Viridiplantae</taxon>
        <taxon>Streptophyta</taxon>
        <taxon>Embryophyta</taxon>
        <taxon>Tracheophyta</taxon>
        <taxon>Spermatophyta</taxon>
        <taxon>Magnoliopsida</taxon>
        <taxon>eudicotyledons</taxon>
        <taxon>Gunneridae</taxon>
        <taxon>Pentapetalae</taxon>
        <taxon>asterids</taxon>
        <taxon>lamiids</taxon>
        <taxon>Solanales</taxon>
        <taxon>Solanaceae</taxon>
        <taxon>Solanoideae</taxon>
        <taxon>Solaneae</taxon>
        <taxon>Solanum</taxon>
    </lineage>
</organism>
<sequence length="219" mass="25232">MSSHLTSLRNHFYQLNIITFDCIPHSIVDSTARINMLFLIRSRAFRRKLQQPQQVKHDNKDKMGHLGEPQSVIVWYLIFSPHAFRKNQFLLTLWVDFGEIEGNKIEAKMEKDADLTVILKRSNIYYQEPTKYIIWNNRAKENKTMLLSHVSEKTSASSSTPPMMVTPVSQQVIPIAEIPSPVSMGIFYVEAGMAISNELQEFCLLEKLLNVQSVIGRQH</sequence>
<comment type="caution">
    <text evidence="1">The sequence shown here is derived from an EMBL/GenBank/DDBJ whole genome shotgun (WGS) entry which is preliminary data.</text>
</comment>
<reference evidence="1 2" key="1">
    <citation type="submission" date="2020-09" db="EMBL/GenBank/DDBJ databases">
        <title>De no assembly of potato wild relative species, Solanum commersonii.</title>
        <authorList>
            <person name="Cho K."/>
        </authorList>
    </citation>
    <scope>NUCLEOTIDE SEQUENCE [LARGE SCALE GENOMIC DNA]</scope>
    <source>
        <strain evidence="1">LZ3.2</strain>
        <tissue evidence="1">Leaf</tissue>
    </source>
</reference>
<dbReference type="Proteomes" id="UP000824120">
    <property type="component" value="Chromosome 6"/>
</dbReference>
<dbReference type="AlphaFoldDB" id="A0A9J5YIB9"/>
<dbReference type="OrthoDB" id="10476232at2759"/>
<evidence type="ECO:0000313" key="2">
    <source>
        <dbReference type="Proteomes" id="UP000824120"/>
    </source>
</evidence>
<evidence type="ECO:0000313" key="1">
    <source>
        <dbReference type="EMBL" id="KAG5599384.1"/>
    </source>
</evidence>
<dbReference type="EMBL" id="JACXVP010000006">
    <property type="protein sequence ID" value="KAG5599384.1"/>
    <property type="molecule type" value="Genomic_DNA"/>
</dbReference>
<gene>
    <name evidence="1" type="ORF">H5410_030754</name>
</gene>